<evidence type="ECO:0000256" key="1">
    <source>
        <dbReference type="SAM" id="SignalP"/>
    </source>
</evidence>
<feature type="chain" id="PRO_5047289038" evidence="1">
    <location>
        <begin position="23"/>
        <end position="468"/>
    </location>
</feature>
<organism evidence="2 3">
    <name type="scientific">Hymenobacter ruricola</name>
    <dbReference type="NCBI Taxonomy" id="2791023"/>
    <lineage>
        <taxon>Bacteria</taxon>
        <taxon>Pseudomonadati</taxon>
        <taxon>Bacteroidota</taxon>
        <taxon>Cytophagia</taxon>
        <taxon>Cytophagales</taxon>
        <taxon>Hymenobacteraceae</taxon>
        <taxon>Hymenobacter</taxon>
    </lineage>
</organism>
<dbReference type="RefSeq" id="WP_196291130.1">
    <property type="nucleotide sequence ID" value="NZ_JADQDM010000001.1"/>
</dbReference>
<dbReference type="Proteomes" id="UP000618931">
    <property type="component" value="Unassembled WGS sequence"/>
</dbReference>
<dbReference type="EMBL" id="JADQDM010000001">
    <property type="protein sequence ID" value="MBF9219662.1"/>
    <property type="molecule type" value="Genomic_DNA"/>
</dbReference>
<keyword evidence="3" id="KW-1185">Reference proteome</keyword>
<sequence length="468" mass="48192">MSIAFNFRTLAVLLLAAPAARAQNLDAIPQLQDAFLSSQIANMSLGEVARANAGKSTARPAGTASLAYTSTPALRARTVQAYVDRLKPTNPTAAQAVVASLGPGKNDYGPVYLQMTKDSGLRENDAADNLASFLILGWMIVNNVQDGNAITVPMARGVRAQITPLLAANTKLRTAGAAGQVGEEMKLQFVLLQGGWQSALKENTLAAYRQGIAAMFKNKYGMDLSLFKLTDQGLVAKSGAAASGGAAGAAPTTKTAVATAPAAPSGTGAAAGAQWFFRSVGDAYGGITFEPVALLANGQYCDVGETPLETLNPAADKAKRPAAWGTWRKNGSAVVLTGSKGHTASYTLGSGSWFPAYAAGAVPLQRTYKNSRGGSMGGATSLVISKLNFLDDSHFSEGADGGVVTANAAGGSRRSASGTYRLQGHTLTLTYADGRTVRKSFAIGAAGTPAHADNSMIFIGGDAYIEDK</sequence>
<evidence type="ECO:0000313" key="2">
    <source>
        <dbReference type="EMBL" id="MBF9219662.1"/>
    </source>
</evidence>
<reference evidence="2 3" key="1">
    <citation type="submission" date="2020-11" db="EMBL/GenBank/DDBJ databases">
        <authorList>
            <person name="Kim M.K."/>
        </authorList>
    </citation>
    <scope>NUCLEOTIDE SEQUENCE [LARGE SCALE GENOMIC DNA]</scope>
    <source>
        <strain evidence="2 3">BT662</strain>
    </source>
</reference>
<name>A0ABS0HZ87_9BACT</name>
<comment type="caution">
    <text evidence="2">The sequence shown here is derived from an EMBL/GenBank/DDBJ whole genome shotgun (WGS) entry which is preliminary data.</text>
</comment>
<protein>
    <submittedName>
        <fullName evidence="2">Uncharacterized protein</fullName>
    </submittedName>
</protein>
<proteinExistence type="predicted"/>
<keyword evidence="1" id="KW-0732">Signal</keyword>
<accession>A0ABS0HZ87</accession>
<gene>
    <name evidence="2" type="ORF">I2H31_00985</name>
</gene>
<feature type="signal peptide" evidence="1">
    <location>
        <begin position="1"/>
        <end position="22"/>
    </location>
</feature>
<evidence type="ECO:0000313" key="3">
    <source>
        <dbReference type="Proteomes" id="UP000618931"/>
    </source>
</evidence>